<dbReference type="InterPro" id="IPR020816">
    <property type="entry name" value="Histone-like_DNA-bd_CS"/>
</dbReference>
<gene>
    <name evidence="2" type="ORF">UFOPK2958_00304</name>
</gene>
<sequence length="95" mass="10020">MAGSMNKTEFVEALAAATGQTKADTGAFLSNFEEIITTQVKKGNKVTLTGFISFEKRERAARTARNPQTGEAIQVKAASVPKVSVGAAFKKAIKG</sequence>
<name>A0A6J6W2R2_9ZZZZ</name>
<dbReference type="AlphaFoldDB" id="A0A6J6W2R2"/>
<dbReference type="SUPFAM" id="SSF47729">
    <property type="entry name" value="IHF-like DNA-binding proteins"/>
    <property type="match status" value="1"/>
</dbReference>
<dbReference type="EMBL" id="CAFAAB010000020">
    <property type="protein sequence ID" value="CAB4777685.1"/>
    <property type="molecule type" value="Genomic_DNA"/>
</dbReference>
<dbReference type="Pfam" id="PF00216">
    <property type="entry name" value="Bac_DNA_binding"/>
    <property type="match status" value="1"/>
</dbReference>
<dbReference type="PANTHER" id="PTHR33175:SF3">
    <property type="entry name" value="DNA-BINDING PROTEIN HU-BETA"/>
    <property type="match status" value="1"/>
</dbReference>
<dbReference type="GO" id="GO:0005829">
    <property type="term" value="C:cytosol"/>
    <property type="evidence" value="ECO:0007669"/>
    <property type="project" value="TreeGrafter"/>
</dbReference>
<evidence type="ECO:0000256" key="1">
    <source>
        <dbReference type="ARBA" id="ARBA00023125"/>
    </source>
</evidence>
<dbReference type="InterPro" id="IPR000119">
    <property type="entry name" value="Hist_DNA-bd"/>
</dbReference>
<dbReference type="PANTHER" id="PTHR33175">
    <property type="entry name" value="DNA-BINDING PROTEIN HU"/>
    <property type="match status" value="1"/>
</dbReference>
<dbReference type="GO" id="GO:0003677">
    <property type="term" value="F:DNA binding"/>
    <property type="evidence" value="ECO:0007669"/>
    <property type="project" value="UniProtKB-KW"/>
</dbReference>
<dbReference type="GO" id="GO:0030527">
    <property type="term" value="F:structural constituent of chromatin"/>
    <property type="evidence" value="ECO:0007669"/>
    <property type="project" value="InterPro"/>
</dbReference>
<dbReference type="PRINTS" id="PR01727">
    <property type="entry name" value="DNABINDINGHU"/>
</dbReference>
<proteinExistence type="predicted"/>
<keyword evidence="1" id="KW-0238">DNA-binding</keyword>
<dbReference type="CDD" id="cd13831">
    <property type="entry name" value="HU"/>
    <property type="match status" value="1"/>
</dbReference>
<evidence type="ECO:0000313" key="2">
    <source>
        <dbReference type="EMBL" id="CAB4777685.1"/>
    </source>
</evidence>
<organism evidence="2">
    <name type="scientific">freshwater metagenome</name>
    <dbReference type="NCBI Taxonomy" id="449393"/>
    <lineage>
        <taxon>unclassified sequences</taxon>
        <taxon>metagenomes</taxon>
        <taxon>ecological metagenomes</taxon>
    </lineage>
</organism>
<protein>
    <submittedName>
        <fullName evidence="2">Unannotated protein</fullName>
    </submittedName>
</protein>
<reference evidence="2" key="1">
    <citation type="submission" date="2020-05" db="EMBL/GenBank/DDBJ databases">
        <authorList>
            <person name="Chiriac C."/>
            <person name="Salcher M."/>
            <person name="Ghai R."/>
            <person name="Kavagutti S V."/>
        </authorList>
    </citation>
    <scope>NUCLEOTIDE SEQUENCE</scope>
</reference>
<dbReference type="PROSITE" id="PS00045">
    <property type="entry name" value="HISTONE_LIKE"/>
    <property type="match status" value="1"/>
</dbReference>
<accession>A0A6J6W2R2</accession>
<dbReference type="Gene3D" id="4.10.520.10">
    <property type="entry name" value="IHF-like DNA-binding proteins"/>
    <property type="match status" value="1"/>
</dbReference>
<dbReference type="InterPro" id="IPR010992">
    <property type="entry name" value="IHF-like_DNA-bd_dom_sf"/>
</dbReference>
<dbReference type="SMART" id="SM00411">
    <property type="entry name" value="BHL"/>
    <property type="match status" value="1"/>
</dbReference>